<evidence type="ECO:0000256" key="5">
    <source>
        <dbReference type="RuleBase" id="RU363076"/>
    </source>
</evidence>
<keyword evidence="4 5" id="KW-0472">Membrane</keyword>
<accession>A0A7C8IZJ0</accession>
<dbReference type="InterPro" id="IPR002994">
    <property type="entry name" value="Surf1/Shy1"/>
</dbReference>
<evidence type="ECO:0000313" key="9">
    <source>
        <dbReference type="Proteomes" id="UP000480548"/>
    </source>
</evidence>
<organism evidence="6 8">
    <name type="scientific">Orbilia oligospora</name>
    <name type="common">Nematode-trapping fungus</name>
    <name type="synonym">Arthrobotrys oligospora</name>
    <dbReference type="NCBI Taxonomy" id="2813651"/>
    <lineage>
        <taxon>Eukaryota</taxon>
        <taxon>Fungi</taxon>
        <taxon>Dikarya</taxon>
        <taxon>Ascomycota</taxon>
        <taxon>Pezizomycotina</taxon>
        <taxon>Orbiliomycetes</taxon>
        <taxon>Orbiliales</taxon>
        <taxon>Orbiliaceae</taxon>
        <taxon>Orbilia</taxon>
    </lineage>
</organism>
<keyword evidence="5" id="KW-0496">Mitochondrion</keyword>
<comment type="similarity">
    <text evidence="5">Belongs to the SURF1 family.</text>
</comment>
<evidence type="ECO:0000313" key="8">
    <source>
        <dbReference type="Proteomes" id="UP000475325"/>
    </source>
</evidence>
<comment type="subcellular location">
    <subcellularLocation>
        <location evidence="1">Membrane</location>
    </subcellularLocation>
    <subcellularLocation>
        <location evidence="5">Mitochondrion inner membrane</location>
        <topology evidence="5">Multi-pass membrane protein</topology>
    </subcellularLocation>
</comment>
<proteinExistence type="inferred from homology"/>
<evidence type="ECO:0000256" key="4">
    <source>
        <dbReference type="ARBA" id="ARBA00023136"/>
    </source>
</evidence>
<evidence type="ECO:0000313" key="6">
    <source>
        <dbReference type="EMBL" id="KAF3084310.1"/>
    </source>
</evidence>
<comment type="function">
    <text evidence="5">Probably involved in the biogenesis of the COX complex.</text>
</comment>
<feature type="transmembrane region" description="Helical" evidence="5">
    <location>
        <begin position="305"/>
        <end position="326"/>
    </location>
</feature>
<dbReference type="Proteomes" id="UP000480548">
    <property type="component" value="Unassembled WGS sequence"/>
</dbReference>
<dbReference type="AlphaFoldDB" id="A0A7C8IZJ0"/>
<evidence type="ECO:0000256" key="1">
    <source>
        <dbReference type="ARBA" id="ARBA00004370"/>
    </source>
</evidence>
<name>A0A7C8IZJ0_ORBOL</name>
<dbReference type="Proteomes" id="UP000475325">
    <property type="component" value="Unassembled WGS sequence"/>
</dbReference>
<keyword evidence="5" id="KW-0999">Mitochondrion inner membrane</keyword>
<evidence type="ECO:0000256" key="2">
    <source>
        <dbReference type="ARBA" id="ARBA00022692"/>
    </source>
</evidence>
<keyword evidence="3 5" id="KW-1133">Transmembrane helix</keyword>
<comment type="caution">
    <text evidence="6">The sequence shown here is derived from an EMBL/GenBank/DDBJ whole genome shotgun (WGS) entry which is preliminary data.</text>
</comment>
<dbReference type="GO" id="GO:0033617">
    <property type="term" value="P:mitochondrial respiratory chain complex IV assembly"/>
    <property type="evidence" value="ECO:0007669"/>
    <property type="project" value="TreeGrafter"/>
</dbReference>
<evidence type="ECO:0000313" key="7">
    <source>
        <dbReference type="EMBL" id="KAF3139183.1"/>
    </source>
</evidence>
<dbReference type="GO" id="GO:0005743">
    <property type="term" value="C:mitochondrial inner membrane"/>
    <property type="evidence" value="ECO:0007669"/>
    <property type="project" value="UniProtKB-SubCell"/>
</dbReference>
<dbReference type="Pfam" id="PF02104">
    <property type="entry name" value="SURF1"/>
    <property type="match status" value="1"/>
</dbReference>
<evidence type="ECO:0000256" key="3">
    <source>
        <dbReference type="ARBA" id="ARBA00022989"/>
    </source>
</evidence>
<dbReference type="EMBL" id="WIQZ01000020">
    <property type="protein sequence ID" value="KAF3139183.1"/>
    <property type="molecule type" value="Genomic_DNA"/>
</dbReference>
<dbReference type="CDD" id="cd06662">
    <property type="entry name" value="SURF1"/>
    <property type="match status" value="1"/>
</dbReference>
<keyword evidence="2 5" id="KW-0812">Transmembrane</keyword>
<gene>
    <name evidence="6" type="primary">SHY1_1</name>
    <name evidence="7" type="synonym">SHY1</name>
    <name evidence="6" type="ORF">TWF102_011958</name>
    <name evidence="7" type="ORF">TWF703_004123</name>
</gene>
<reference evidence="8 9" key="1">
    <citation type="submission" date="2019-06" db="EMBL/GenBank/DDBJ databases">
        <authorList>
            <person name="Palmer J.M."/>
        </authorList>
    </citation>
    <scope>NUCLEOTIDE SEQUENCE [LARGE SCALE GENOMIC DNA]</scope>
    <source>
        <strain evidence="6 8">TWF102</strain>
        <strain evidence="7 9">TWF703</strain>
    </source>
</reference>
<dbReference type="PANTHER" id="PTHR23427:SF2">
    <property type="entry name" value="SURFEIT LOCUS PROTEIN 1"/>
    <property type="match status" value="1"/>
</dbReference>
<dbReference type="PANTHER" id="PTHR23427">
    <property type="entry name" value="SURFEIT LOCUS PROTEIN"/>
    <property type="match status" value="1"/>
</dbReference>
<feature type="transmembrane region" description="Helical" evidence="5">
    <location>
        <begin position="92"/>
        <end position="111"/>
    </location>
</feature>
<dbReference type="PROSITE" id="PS50895">
    <property type="entry name" value="SURF1"/>
    <property type="match status" value="1"/>
</dbReference>
<protein>
    <recommendedName>
        <fullName evidence="5">SURF1-like protein</fullName>
    </recommendedName>
</protein>
<sequence length="344" mass="39461">MSAILSPRRLLLLRLPSKASSTICPSCTRRITSFFPSHKFKGPSSSFQLTLRRTYSQQQRQQQYQQPGDNPNFSSVLDQPARLVRTNRRHRPLGLIILALIPLTAFALGTWQIQRLNWKTSLIARSEDRLSRPPLPLPPVLDVTALPEFDYRRVATRGKFLHDKEILLGPRLYDGENGYIVITPLDRSLDQASTILVNRGWISKGLADKRKRWRVGGERALPSGEVLVEGLLREPPKKNSFTPDNKPEEGKWYFPDVKEMAGWTGAQEVMVEETMDHTILAIMDRQSKGVPIGRVPEVNLRNNHFQYIVTWYSLGIATSIMFYLVIRRPPRDITKKVRLQKDWA</sequence>
<dbReference type="InterPro" id="IPR045214">
    <property type="entry name" value="Surf1/Surf4"/>
</dbReference>
<dbReference type="EMBL" id="WIQW01000099">
    <property type="protein sequence ID" value="KAF3084310.1"/>
    <property type="molecule type" value="Genomic_DNA"/>
</dbReference>